<feature type="region of interest" description="Disordered" evidence="4">
    <location>
        <begin position="36"/>
        <end position="56"/>
    </location>
</feature>
<keyword evidence="2" id="KW-0804">Transcription</keyword>
<evidence type="ECO:0000256" key="1">
    <source>
        <dbReference type="ARBA" id="ARBA00023015"/>
    </source>
</evidence>
<evidence type="ECO:0000313" key="6">
    <source>
        <dbReference type="Proteomes" id="UP001231189"/>
    </source>
</evidence>
<comment type="similarity">
    <text evidence="3">Belongs to the GRAS family.</text>
</comment>
<dbReference type="Proteomes" id="UP001231189">
    <property type="component" value="Unassembled WGS sequence"/>
</dbReference>
<comment type="caution">
    <text evidence="5">The sequence shown here is derived from an EMBL/GenBank/DDBJ whole genome shotgun (WGS) entry which is preliminary data.</text>
</comment>
<dbReference type="PROSITE" id="PS50985">
    <property type="entry name" value="GRAS"/>
    <property type="match status" value="1"/>
</dbReference>
<sequence>MIDVHAAHGVQWPPFLQATCDRADSNLRAHLRRARSPAVATVAETEGTGGGNDDDDLPWRVAAAMDFYSVMLHALETTVRPGSAERLSMEQ</sequence>
<dbReference type="AlphaFoldDB" id="A0AAD8RH78"/>
<reference evidence="5" key="1">
    <citation type="submission" date="2023-07" db="EMBL/GenBank/DDBJ databases">
        <title>A chromosome-level genome assembly of Lolium multiflorum.</title>
        <authorList>
            <person name="Chen Y."/>
            <person name="Copetti D."/>
            <person name="Kolliker R."/>
            <person name="Studer B."/>
        </authorList>
    </citation>
    <scope>NUCLEOTIDE SEQUENCE</scope>
    <source>
        <strain evidence="5">02402/16</strain>
        <tissue evidence="5">Leaf</tissue>
    </source>
</reference>
<dbReference type="EMBL" id="JAUUTY010000006">
    <property type="protein sequence ID" value="KAK1620701.1"/>
    <property type="molecule type" value="Genomic_DNA"/>
</dbReference>
<gene>
    <name evidence="5" type="ORF">QYE76_026218</name>
</gene>
<keyword evidence="1" id="KW-0805">Transcription regulation</keyword>
<name>A0AAD8RH78_LOLMU</name>
<comment type="caution">
    <text evidence="3">Lacks conserved residue(s) required for the propagation of feature annotation.</text>
</comment>
<dbReference type="InterPro" id="IPR005202">
    <property type="entry name" value="TF_GRAS"/>
</dbReference>
<protein>
    <submittedName>
        <fullName evidence="5">Uncharacterized protein</fullName>
    </submittedName>
</protein>
<evidence type="ECO:0000256" key="2">
    <source>
        <dbReference type="ARBA" id="ARBA00023163"/>
    </source>
</evidence>
<organism evidence="5 6">
    <name type="scientific">Lolium multiflorum</name>
    <name type="common">Italian ryegrass</name>
    <name type="synonym">Lolium perenne subsp. multiflorum</name>
    <dbReference type="NCBI Taxonomy" id="4521"/>
    <lineage>
        <taxon>Eukaryota</taxon>
        <taxon>Viridiplantae</taxon>
        <taxon>Streptophyta</taxon>
        <taxon>Embryophyta</taxon>
        <taxon>Tracheophyta</taxon>
        <taxon>Spermatophyta</taxon>
        <taxon>Magnoliopsida</taxon>
        <taxon>Liliopsida</taxon>
        <taxon>Poales</taxon>
        <taxon>Poaceae</taxon>
        <taxon>BOP clade</taxon>
        <taxon>Pooideae</taxon>
        <taxon>Poodae</taxon>
        <taxon>Poeae</taxon>
        <taxon>Poeae Chloroplast Group 2 (Poeae type)</taxon>
        <taxon>Loliodinae</taxon>
        <taxon>Loliinae</taxon>
        <taxon>Lolium</taxon>
    </lineage>
</organism>
<evidence type="ECO:0000313" key="5">
    <source>
        <dbReference type="EMBL" id="KAK1620701.1"/>
    </source>
</evidence>
<accession>A0AAD8RH78</accession>
<evidence type="ECO:0000256" key="4">
    <source>
        <dbReference type="SAM" id="MobiDB-lite"/>
    </source>
</evidence>
<keyword evidence="6" id="KW-1185">Reference proteome</keyword>
<evidence type="ECO:0000256" key="3">
    <source>
        <dbReference type="PROSITE-ProRule" id="PRU01191"/>
    </source>
</evidence>
<proteinExistence type="inferred from homology"/>